<dbReference type="PANTHER" id="PTHR47197:SF3">
    <property type="entry name" value="DIHYDRO-HEME D1 DEHYDROGENASE"/>
    <property type="match status" value="1"/>
</dbReference>
<dbReference type="PROSITE" id="PS50093">
    <property type="entry name" value="PKD"/>
    <property type="match status" value="1"/>
</dbReference>
<dbReference type="SUPFAM" id="SSF49299">
    <property type="entry name" value="PKD domain"/>
    <property type="match status" value="1"/>
</dbReference>
<feature type="domain" description="Cytochrome c" evidence="8">
    <location>
        <begin position="955"/>
        <end position="1083"/>
    </location>
</feature>
<evidence type="ECO:0008006" key="11">
    <source>
        <dbReference type="Google" id="ProtNLM"/>
    </source>
</evidence>
<dbReference type="InParanoid" id="A0A317ZKC3"/>
<dbReference type="GO" id="GO:0009055">
    <property type="term" value="F:electron transfer activity"/>
    <property type="evidence" value="ECO:0007669"/>
    <property type="project" value="InterPro"/>
</dbReference>
<dbReference type="InterPro" id="IPR032812">
    <property type="entry name" value="SbsA_Ig"/>
</dbReference>
<evidence type="ECO:0000256" key="5">
    <source>
        <dbReference type="PROSITE-ProRule" id="PRU00433"/>
    </source>
</evidence>
<dbReference type="PANTHER" id="PTHR47197">
    <property type="entry name" value="PROTEIN NIRF"/>
    <property type="match status" value="1"/>
</dbReference>
<evidence type="ECO:0000256" key="4">
    <source>
        <dbReference type="ARBA" id="ARBA00023004"/>
    </source>
</evidence>
<gene>
    <name evidence="9" type="ORF">DDZ13_07655</name>
</gene>
<dbReference type="CDD" id="cd00146">
    <property type="entry name" value="PKD"/>
    <property type="match status" value="1"/>
</dbReference>
<dbReference type="InterPro" id="IPR051200">
    <property type="entry name" value="Host-pathogen_enzymatic-act"/>
</dbReference>
<keyword evidence="4 5" id="KW-0408">Iron</keyword>
<dbReference type="InterPro" id="IPR036909">
    <property type="entry name" value="Cyt_c-like_dom_sf"/>
</dbReference>
<feature type="domain" description="Cytochrome c" evidence="8">
    <location>
        <begin position="1099"/>
        <end position="1208"/>
    </location>
</feature>
<dbReference type="PROSITE" id="PS50022">
    <property type="entry name" value="FA58C_3"/>
    <property type="match status" value="1"/>
</dbReference>
<proteinExistence type="predicted"/>
<dbReference type="RefSeq" id="WP_110130850.1">
    <property type="nucleotide sequence ID" value="NZ_QHJQ01000004.1"/>
</dbReference>
<dbReference type="InterPro" id="IPR013211">
    <property type="entry name" value="LVIVD"/>
</dbReference>
<dbReference type="Pfam" id="PF13205">
    <property type="entry name" value="Big_5"/>
    <property type="match status" value="2"/>
</dbReference>
<dbReference type="Gene3D" id="1.10.760.10">
    <property type="entry name" value="Cytochrome c-like domain"/>
    <property type="match status" value="2"/>
</dbReference>
<dbReference type="InterPro" id="IPR035986">
    <property type="entry name" value="PKD_dom_sf"/>
</dbReference>
<sequence length="1615" mass="168648">MTPSPKLLIVCVVLSLWTKFALAVGPGIGNLTYSESELFTGTTTPLSTINSSVGVPQGTGMVYMLNGYLLVPFSADGAGNGSSGGFALLDISDPRAITDVFTTDGNSPYRDTASANFAGGVGEPHSFSIRGDVVCLAVNKPGGVEFWDFSDMGDGTAADPPVPQKISRFLLPGLENSGYNRSAFAVAWQGDYVYVAGTGLGLYIVDASDPSNPVLANRGAGLPNPIPPTQLGNFPVGFAQPLGNLLVISKTDNGAGLTTFDISDPLNPVLLFTSTSYDSEYSTIINGNRIIGANGNMWDISDPASPAFIATPDDIAGAGKGGYCVVQDNFLHIGMSNSYLKVDISGAGSSTVGKVFPGVSNADYDFATAAGNLVIVGDDHAKGTPIYPHQTAPDTTGPEVNMVVPVDGSLNQALTTRVGLTFTDMVEVDDIDTSSFIVRKLGTGTPLSGTYTIQTAGVVNFAPDIPFEVDSSYEVVVPDGTIRDWAGNLNSNVFTSTFSTGSSLIEVVALSVSEGTQSEVDATWLAEVTATHSSGDPIEVSWNFGDGSAATAFSTDTTVAHTYTEPGHYNVTVTGRRVSEPLVESSYTFTHTVHRPVVGTPRISATVLLDSTRDLIWTVNRDNNSVACIDATNLSKRFEVSVGEQPFALTQLPGGDIWVVNRGSASISVLDPDSGAVHATHPLPYGSQPAGIVRSSTGSEVYVSLEAAGQLVEITAATGTIARALDTGPNPRGLALSADGARLFVSRFISPDDAGEITEVSTSTFSILSTIELAIDTTPDDEDAGRGLPNYLGAAAVGPDNHKLWVPSKKDNIQRGVFRDGLGLTFENTVRPIISVVDLSSSSEVISSRLDLNDRAMPVAVSHTPLGDYVFALLQGSNAVDVIDAYSGAVIASIEDVGDAPHGLVVDAAGERLIVHNFMSRDVAFFDISGILNSTSLQAIQLANVSTVGTEVLAPRVLHGKQLFYNGKDARLTRDSYMSCASCHDDGGQDGRVWDFTGFGEGLRNTIALKGRGGASRHGKVHWSGNFDEIHDFEGQIRNLNAAEGLMDDADFNTGTRSQPLGDLKTGVSGDLDALVAYLESLTEFPDSPHRNSDGSMTVEAIAGKQHFEALSCMTCHGGPEFTDSPQGLRHDIGTLIGSSGQRLGSPLDGIDTPTLKDVWKTAPYLHNGSAATLADVFIGAASNSAHDTSSLSSGEFDELIAYLMQIDGTSPGTADTNSPFLIASSPAYQASGIGNDINLIALFNKPIVLGSGFIRIRRVDNDAIIESFDVATSSQITVTNAELVITPSSDLHGGLEYYVEIESTAILDESGNNFAAITDETVWKFTTETAEIVPISPLAAIAEVNRNGSDAAGVNGASSNTIDGSGFPSNRIDLETDPADSWNGAAIWYVKPGSQGGIGGAASPPLEIYYDLGQEQTVGAVAIWGNNASGSGGSSSIGTITGIDVATASGVPAGFTLSDLSSLSWSTALNDQPVLAGTGEGQVFDFDNPATTRYLRLTINSATDPDPSDQYGFNEFAVLGSSGGGSPPQGADVQKTYAYQSTISNDANGPLDLLAELNYNDGQANASGDLSYSLTGSLKTFTLALTSSDPGVTGELTADTADMAGRQVRVELDE</sequence>
<name>A0A317ZKC3_9BACT</name>
<evidence type="ECO:0000313" key="9">
    <source>
        <dbReference type="EMBL" id="PXA04398.1"/>
    </source>
</evidence>
<dbReference type="Proteomes" id="UP000247099">
    <property type="component" value="Unassembled WGS sequence"/>
</dbReference>
<reference evidence="9 10" key="1">
    <citation type="submission" date="2018-05" db="EMBL/GenBank/DDBJ databases">
        <title>Coraliomargarita sinensis sp. nov., isolated from a marine solar saltern.</title>
        <authorList>
            <person name="Zhou L.Y."/>
        </authorList>
    </citation>
    <scope>NUCLEOTIDE SEQUENCE [LARGE SCALE GENOMIC DNA]</scope>
    <source>
        <strain evidence="9 10">WN38</strain>
    </source>
</reference>
<dbReference type="Gene3D" id="2.60.40.10">
    <property type="entry name" value="Immunoglobulins"/>
    <property type="match status" value="1"/>
</dbReference>
<keyword evidence="3" id="KW-0732">Signal</keyword>
<accession>A0A317ZKC3</accession>
<feature type="domain" description="F5/8 type C" evidence="6">
    <location>
        <begin position="1340"/>
        <end position="1522"/>
    </location>
</feature>
<dbReference type="GO" id="GO:0020037">
    <property type="term" value="F:heme binding"/>
    <property type="evidence" value="ECO:0007669"/>
    <property type="project" value="InterPro"/>
</dbReference>
<keyword evidence="2 5" id="KW-0479">Metal-binding</keyword>
<protein>
    <recommendedName>
        <fullName evidence="11">PKD domain-containing protein</fullName>
    </recommendedName>
</protein>
<evidence type="ECO:0000256" key="3">
    <source>
        <dbReference type="ARBA" id="ARBA00022729"/>
    </source>
</evidence>
<dbReference type="Pfam" id="PF00801">
    <property type="entry name" value="PKD"/>
    <property type="match status" value="1"/>
</dbReference>
<dbReference type="InterPro" id="IPR000601">
    <property type="entry name" value="PKD_dom"/>
</dbReference>
<dbReference type="InterPro" id="IPR011048">
    <property type="entry name" value="Haem_d1_sf"/>
</dbReference>
<evidence type="ECO:0000256" key="1">
    <source>
        <dbReference type="ARBA" id="ARBA00022617"/>
    </source>
</evidence>
<comment type="caution">
    <text evidence="9">The sequence shown here is derived from an EMBL/GenBank/DDBJ whole genome shotgun (WGS) entry which is preliminary data.</text>
</comment>
<keyword evidence="1 5" id="KW-0349">Heme</keyword>
<dbReference type="Pfam" id="PF21419">
    <property type="entry name" value="RoxA-like_Cyt-c"/>
    <property type="match status" value="1"/>
</dbReference>
<evidence type="ECO:0000259" key="7">
    <source>
        <dbReference type="PROSITE" id="PS50093"/>
    </source>
</evidence>
<evidence type="ECO:0000256" key="2">
    <source>
        <dbReference type="ARBA" id="ARBA00022723"/>
    </source>
</evidence>
<dbReference type="PROSITE" id="PS51007">
    <property type="entry name" value="CYTC"/>
    <property type="match status" value="2"/>
</dbReference>
<dbReference type="Gene3D" id="2.130.10.10">
    <property type="entry name" value="YVTN repeat-like/Quinoprotein amine dehydrogenase"/>
    <property type="match status" value="2"/>
</dbReference>
<dbReference type="InterPro" id="IPR009056">
    <property type="entry name" value="Cyt_c-like_dom"/>
</dbReference>
<dbReference type="InterPro" id="IPR015943">
    <property type="entry name" value="WD40/YVTN_repeat-like_dom_sf"/>
</dbReference>
<dbReference type="Gene3D" id="2.60.120.260">
    <property type="entry name" value="Galactose-binding domain-like"/>
    <property type="match status" value="1"/>
</dbReference>
<dbReference type="InterPro" id="IPR008979">
    <property type="entry name" value="Galactose-bd-like_sf"/>
</dbReference>
<dbReference type="EMBL" id="QHJQ01000004">
    <property type="protein sequence ID" value="PXA04398.1"/>
    <property type="molecule type" value="Genomic_DNA"/>
</dbReference>
<evidence type="ECO:0000313" key="10">
    <source>
        <dbReference type="Proteomes" id="UP000247099"/>
    </source>
</evidence>
<dbReference type="SUPFAM" id="SSF46626">
    <property type="entry name" value="Cytochrome c"/>
    <property type="match status" value="2"/>
</dbReference>
<organism evidence="9 10">
    <name type="scientific">Coraliomargarita sinensis</name>
    <dbReference type="NCBI Taxonomy" id="2174842"/>
    <lineage>
        <taxon>Bacteria</taxon>
        <taxon>Pseudomonadati</taxon>
        <taxon>Verrucomicrobiota</taxon>
        <taxon>Opitutia</taxon>
        <taxon>Puniceicoccales</taxon>
        <taxon>Coraliomargaritaceae</taxon>
        <taxon>Coraliomargarita</taxon>
    </lineage>
</organism>
<evidence type="ECO:0000259" key="6">
    <source>
        <dbReference type="PROSITE" id="PS50022"/>
    </source>
</evidence>
<evidence type="ECO:0000259" key="8">
    <source>
        <dbReference type="PROSITE" id="PS51007"/>
    </source>
</evidence>
<dbReference type="InterPro" id="IPR000421">
    <property type="entry name" value="FA58C"/>
</dbReference>
<dbReference type="SUPFAM" id="SSF51004">
    <property type="entry name" value="C-terminal (heme d1) domain of cytochrome cd1-nitrite reductase"/>
    <property type="match status" value="1"/>
</dbReference>
<keyword evidence="10" id="KW-1185">Reference proteome</keyword>
<dbReference type="SUPFAM" id="SSF49785">
    <property type="entry name" value="Galactose-binding domain-like"/>
    <property type="match status" value="1"/>
</dbReference>
<dbReference type="Pfam" id="PF08309">
    <property type="entry name" value="LVIVD"/>
    <property type="match status" value="1"/>
</dbReference>
<dbReference type="OrthoDB" id="181722at2"/>
<dbReference type="GO" id="GO:0046872">
    <property type="term" value="F:metal ion binding"/>
    <property type="evidence" value="ECO:0007669"/>
    <property type="project" value="UniProtKB-KW"/>
</dbReference>
<feature type="domain" description="PKD" evidence="7">
    <location>
        <begin position="533"/>
        <end position="574"/>
    </location>
</feature>
<dbReference type="InterPro" id="IPR013783">
    <property type="entry name" value="Ig-like_fold"/>
</dbReference>